<keyword evidence="6" id="KW-1185">Reference proteome</keyword>
<evidence type="ECO:0000256" key="3">
    <source>
        <dbReference type="PIRSR" id="PIRSR000705-3"/>
    </source>
</evidence>
<feature type="binding site" evidence="3">
    <location>
        <begin position="12"/>
        <end position="20"/>
    </location>
    <ligand>
        <name>ATP</name>
        <dbReference type="ChEBI" id="CHEBI:30616"/>
    </ligand>
</feature>
<evidence type="ECO:0000256" key="2">
    <source>
        <dbReference type="PIRSR" id="PIRSR000705-2"/>
    </source>
</evidence>
<feature type="binding site" evidence="2">
    <location>
        <position position="80"/>
    </location>
    <ligand>
        <name>substrate</name>
    </ligand>
</feature>
<dbReference type="RefSeq" id="WP_183632877.1">
    <property type="nucleotide sequence ID" value="NZ_BAABLE010000011.1"/>
</dbReference>
<evidence type="ECO:0000259" key="4">
    <source>
        <dbReference type="Pfam" id="PF01712"/>
    </source>
</evidence>
<feature type="binding site" evidence="2">
    <location>
        <position position="146"/>
    </location>
    <ligand>
        <name>substrate</name>
    </ligand>
</feature>
<dbReference type="PIRSF" id="PIRSF000705">
    <property type="entry name" value="DNK"/>
    <property type="match status" value="1"/>
</dbReference>
<protein>
    <submittedName>
        <fullName evidence="5">Deoxyadenosine/deoxycytidine kinase</fullName>
    </submittedName>
</protein>
<keyword evidence="3" id="KW-0547">Nucleotide-binding</keyword>
<dbReference type="PANTHER" id="PTHR10513:SF46">
    <property type="entry name" value="DEOXYGUANOSINE KINASE"/>
    <property type="match status" value="1"/>
</dbReference>
<dbReference type="Gene3D" id="3.40.50.300">
    <property type="entry name" value="P-loop containing nucleotide triphosphate hydrolases"/>
    <property type="match status" value="1"/>
</dbReference>
<dbReference type="GO" id="GO:0005524">
    <property type="term" value="F:ATP binding"/>
    <property type="evidence" value="ECO:0007669"/>
    <property type="project" value="UniProtKB-KW"/>
</dbReference>
<evidence type="ECO:0000256" key="1">
    <source>
        <dbReference type="PIRSR" id="PIRSR000705-1"/>
    </source>
</evidence>
<evidence type="ECO:0000313" key="6">
    <source>
        <dbReference type="Proteomes" id="UP000561045"/>
    </source>
</evidence>
<feature type="domain" description="Deoxynucleoside kinase" evidence="4">
    <location>
        <begin position="8"/>
        <end position="197"/>
    </location>
</feature>
<keyword evidence="3" id="KW-0067">ATP-binding</keyword>
<evidence type="ECO:0000313" key="5">
    <source>
        <dbReference type="EMBL" id="MBB4011864.1"/>
    </source>
</evidence>
<feature type="binding site" evidence="2">
    <location>
        <position position="48"/>
    </location>
    <ligand>
        <name>substrate</name>
    </ligand>
</feature>
<organism evidence="5 6">
    <name type="scientific">Niveibacterium umoris</name>
    <dbReference type="NCBI Taxonomy" id="1193620"/>
    <lineage>
        <taxon>Bacteria</taxon>
        <taxon>Pseudomonadati</taxon>
        <taxon>Pseudomonadota</taxon>
        <taxon>Betaproteobacteria</taxon>
        <taxon>Rhodocyclales</taxon>
        <taxon>Rhodocyclaceae</taxon>
        <taxon>Niveibacterium</taxon>
    </lineage>
</organism>
<dbReference type="InterPro" id="IPR027417">
    <property type="entry name" value="P-loop_NTPase"/>
</dbReference>
<dbReference type="CDD" id="cd01673">
    <property type="entry name" value="dNK"/>
    <property type="match status" value="1"/>
</dbReference>
<dbReference type="Proteomes" id="UP000561045">
    <property type="component" value="Unassembled WGS sequence"/>
</dbReference>
<dbReference type="GO" id="GO:0005737">
    <property type="term" value="C:cytoplasm"/>
    <property type="evidence" value="ECO:0007669"/>
    <property type="project" value="TreeGrafter"/>
</dbReference>
<dbReference type="Pfam" id="PF01712">
    <property type="entry name" value="dNK"/>
    <property type="match status" value="1"/>
</dbReference>
<dbReference type="AlphaFoldDB" id="A0A840BHU5"/>
<accession>A0A840BHU5</accession>
<feature type="active site" description="Proton acceptor" evidence="1">
    <location>
        <position position="79"/>
    </location>
</feature>
<dbReference type="PANTHER" id="PTHR10513">
    <property type="entry name" value="DEOXYNUCLEOSIDE KINASE"/>
    <property type="match status" value="1"/>
</dbReference>
<dbReference type="SUPFAM" id="SSF52540">
    <property type="entry name" value="P-loop containing nucleoside triphosphate hydrolases"/>
    <property type="match status" value="1"/>
</dbReference>
<feature type="binding site" evidence="2">
    <location>
        <position position="36"/>
    </location>
    <ligand>
        <name>substrate</name>
    </ligand>
</feature>
<reference evidence="5 6" key="1">
    <citation type="submission" date="2020-08" db="EMBL/GenBank/DDBJ databases">
        <title>Genomic Encyclopedia of Type Strains, Phase IV (KMG-IV): sequencing the most valuable type-strain genomes for metagenomic binning, comparative biology and taxonomic classification.</title>
        <authorList>
            <person name="Goeker M."/>
        </authorList>
    </citation>
    <scope>NUCLEOTIDE SEQUENCE [LARGE SCALE GENOMIC DNA]</scope>
    <source>
        <strain evidence="5 6">DSM 106739</strain>
    </source>
</reference>
<sequence>MLDKARHIVVEGPIGAGKTSFAQRLAQRLDADLMLEQPELNPFLERFYDNMDRWALATQVAFLYQRHDLLTRFSSHPLERRVVSDFLIEKDPLFAGLTLGPDEERLYQRLYSTLQPQIPRPDLVIYLQAQPEILMDRVRKRGVGAERNITESYLASVSERYASFFHQYDAAPLFIVNAEVLNPIDHDDDFELLVDRLTAMRSYREFFGYAQ</sequence>
<proteinExistence type="predicted"/>
<dbReference type="GO" id="GO:0019136">
    <property type="term" value="F:deoxynucleoside kinase activity"/>
    <property type="evidence" value="ECO:0007669"/>
    <property type="project" value="InterPro"/>
</dbReference>
<comment type="caution">
    <text evidence="5">The sequence shown here is derived from an EMBL/GenBank/DDBJ whole genome shotgun (WGS) entry which is preliminary data.</text>
</comment>
<name>A0A840BHU5_9RHOO</name>
<dbReference type="InterPro" id="IPR002624">
    <property type="entry name" value="DCK/DGK"/>
</dbReference>
<dbReference type="InterPro" id="IPR050566">
    <property type="entry name" value="Deoxyribonucleoside_kinase"/>
</dbReference>
<keyword evidence="5" id="KW-0418">Kinase</keyword>
<keyword evidence="5" id="KW-0808">Transferase</keyword>
<dbReference type="EMBL" id="JACIET010000001">
    <property type="protein sequence ID" value="MBB4011864.1"/>
    <property type="molecule type" value="Genomic_DNA"/>
</dbReference>
<gene>
    <name evidence="5" type="ORF">GGR36_001172</name>
</gene>
<dbReference type="InterPro" id="IPR031314">
    <property type="entry name" value="DNK_dom"/>
</dbReference>
<feature type="binding site" evidence="2">
    <location>
        <position position="85"/>
    </location>
    <ligand>
        <name>substrate</name>
    </ligand>
</feature>
<feature type="binding site" evidence="2">
    <location>
        <position position="59"/>
    </location>
    <ligand>
        <name>substrate</name>
    </ligand>
</feature>
<feature type="binding site" evidence="3">
    <location>
        <begin position="137"/>
        <end position="141"/>
    </location>
    <ligand>
        <name>ATP</name>
        <dbReference type="ChEBI" id="CHEBI:30616"/>
    </ligand>
</feature>